<dbReference type="InterPro" id="IPR058625">
    <property type="entry name" value="MdtA-like_BSH"/>
</dbReference>
<feature type="domain" description="Multidrug resistance protein MdtA-like barrel-sandwich hybrid" evidence="6">
    <location>
        <begin position="65"/>
        <end position="233"/>
    </location>
</feature>
<dbReference type="KEGG" id="rba:RB10478"/>
<dbReference type="InParanoid" id="Q7UEY0"/>
<dbReference type="PANTHER" id="PTHR30386">
    <property type="entry name" value="MEMBRANE FUSION SUBUNIT OF EMRAB-TOLC MULTIDRUG EFFLUX PUMP"/>
    <property type="match status" value="1"/>
</dbReference>
<dbReference type="Proteomes" id="UP000001025">
    <property type="component" value="Chromosome"/>
</dbReference>
<dbReference type="InterPro" id="IPR050739">
    <property type="entry name" value="MFP"/>
</dbReference>
<protein>
    <submittedName>
        <fullName evidence="7">Probable AcrA/AcrE family protein-putative secreted protein</fullName>
    </submittedName>
</protein>
<evidence type="ECO:0000256" key="1">
    <source>
        <dbReference type="ARBA" id="ARBA00004167"/>
    </source>
</evidence>
<sequence length="321" mass="35847">MSSLPNLFSLSLHQEIPLMKSWRLIVAALAGVCVAAISTEPATAQTSLRGESPLVAEYCQVRYIRKVDIPAEVEGKLVELPIEEGMTVAKDDLLALVDDTSARLALEFKKAEEKEAQLNAANEVNLKDARNNEELARAEAESFRELYEKGATPYYEMKKKVLEAIRALLRIDLAEMQKKIAEAQYIAKRSEREIAEFELDRRRITALFDGYIEMRIAQLGEWVQPGSPIATLVQLDRVRVGGDIDALASNGAVHAGAPVLVRVFNTADPDQNFEVRAPLGFVSSEVDGQKRYRIWVDVDNQKDSNGNWMIKPGMEAEIIFQ</sequence>
<keyword evidence="4" id="KW-0472">Membrane</keyword>
<dbReference type="Gene3D" id="2.40.50.100">
    <property type="match status" value="1"/>
</dbReference>
<evidence type="ECO:0000313" key="7">
    <source>
        <dbReference type="EMBL" id="CAD78904.1"/>
    </source>
</evidence>
<dbReference type="STRING" id="243090.RB10478"/>
<comment type="subcellular location">
    <subcellularLocation>
        <location evidence="1">Membrane</location>
        <topology evidence="1">Single-pass membrane protein</topology>
    </subcellularLocation>
</comment>
<dbReference type="EMBL" id="BX294151">
    <property type="protein sequence ID" value="CAD78904.1"/>
    <property type="molecule type" value="Genomic_DNA"/>
</dbReference>
<dbReference type="HOGENOM" id="CLU_071820_0_0_0"/>
<evidence type="ECO:0000256" key="2">
    <source>
        <dbReference type="ARBA" id="ARBA00022692"/>
    </source>
</evidence>
<evidence type="ECO:0000256" key="4">
    <source>
        <dbReference type="ARBA" id="ARBA00023136"/>
    </source>
</evidence>
<keyword evidence="2" id="KW-0812">Transmembrane</keyword>
<dbReference type="eggNOG" id="COG0845">
    <property type="taxonomic scope" value="Bacteria"/>
</dbReference>
<evidence type="ECO:0000256" key="5">
    <source>
        <dbReference type="SAM" id="Coils"/>
    </source>
</evidence>
<feature type="coiled-coil region" evidence="5">
    <location>
        <begin position="173"/>
        <end position="200"/>
    </location>
</feature>
<name>Q7UEY0_RHOBA</name>
<gene>
    <name evidence="7" type="ordered locus">RB10478</name>
</gene>
<proteinExistence type="predicted"/>
<dbReference type="PATRIC" id="fig|243090.15.peg.5066"/>
<evidence type="ECO:0000259" key="6">
    <source>
        <dbReference type="Pfam" id="PF25917"/>
    </source>
</evidence>
<evidence type="ECO:0000256" key="3">
    <source>
        <dbReference type="ARBA" id="ARBA00022989"/>
    </source>
</evidence>
<dbReference type="SUPFAM" id="SSF111369">
    <property type="entry name" value="HlyD-like secretion proteins"/>
    <property type="match status" value="1"/>
</dbReference>
<reference evidence="7 8" key="1">
    <citation type="journal article" date="2003" name="Proc. Natl. Acad. Sci. U.S.A.">
        <title>Complete genome sequence of the marine planctomycete Pirellula sp. strain 1.</title>
        <authorList>
            <person name="Gloeckner F.O."/>
            <person name="Kube M."/>
            <person name="Bauer M."/>
            <person name="Teeling H."/>
            <person name="Lombardot T."/>
            <person name="Ludwig W."/>
            <person name="Gade D."/>
            <person name="Beck A."/>
            <person name="Borzym K."/>
            <person name="Heitmann K."/>
            <person name="Rabus R."/>
            <person name="Schlesner H."/>
            <person name="Amann R."/>
            <person name="Reinhardt R."/>
        </authorList>
    </citation>
    <scope>NUCLEOTIDE SEQUENCE [LARGE SCALE GENOMIC DNA]</scope>
    <source>
        <strain evidence="8">DSM 10527 / NCIMB 13988 / SH1</strain>
    </source>
</reference>
<dbReference type="OrthoDB" id="259511at2"/>
<keyword evidence="8" id="KW-1185">Reference proteome</keyword>
<dbReference type="GO" id="GO:0016020">
    <property type="term" value="C:membrane"/>
    <property type="evidence" value="ECO:0007669"/>
    <property type="project" value="UniProtKB-SubCell"/>
</dbReference>
<dbReference type="Gene3D" id="2.40.30.170">
    <property type="match status" value="1"/>
</dbReference>
<dbReference type="EnsemblBacteria" id="CAD78904">
    <property type="protein sequence ID" value="CAD78904"/>
    <property type="gene ID" value="RB10478"/>
</dbReference>
<keyword evidence="5" id="KW-0175">Coiled coil</keyword>
<accession>Q7UEY0</accession>
<keyword evidence="3" id="KW-1133">Transmembrane helix</keyword>
<organism evidence="7 8">
    <name type="scientific">Rhodopirellula baltica (strain DSM 10527 / NCIMB 13988 / SH1)</name>
    <dbReference type="NCBI Taxonomy" id="243090"/>
    <lineage>
        <taxon>Bacteria</taxon>
        <taxon>Pseudomonadati</taxon>
        <taxon>Planctomycetota</taxon>
        <taxon>Planctomycetia</taxon>
        <taxon>Pirellulales</taxon>
        <taxon>Pirellulaceae</taxon>
        <taxon>Rhodopirellula</taxon>
    </lineage>
</organism>
<evidence type="ECO:0000313" key="8">
    <source>
        <dbReference type="Proteomes" id="UP000001025"/>
    </source>
</evidence>
<dbReference type="Pfam" id="PF25917">
    <property type="entry name" value="BSH_RND"/>
    <property type="match status" value="1"/>
</dbReference>
<dbReference type="Gene3D" id="1.10.287.470">
    <property type="entry name" value="Helix hairpin bin"/>
    <property type="match status" value="1"/>
</dbReference>
<dbReference type="AlphaFoldDB" id="Q7UEY0"/>
<dbReference type="PANTHER" id="PTHR30386:SF26">
    <property type="entry name" value="TRANSPORT PROTEIN COMB"/>
    <property type="match status" value="1"/>
</dbReference>